<evidence type="ECO:0000313" key="2">
    <source>
        <dbReference type="EMBL" id="KAG0716647.1"/>
    </source>
</evidence>
<proteinExistence type="predicted"/>
<evidence type="ECO:0000313" key="3">
    <source>
        <dbReference type="Proteomes" id="UP000770661"/>
    </source>
</evidence>
<reference evidence="2" key="1">
    <citation type="submission" date="2020-07" db="EMBL/GenBank/DDBJ databases">
        <title>The High-quality genome of the commercially important snow crab, Chionoecetes opilio.</title>
        <authorList>
            <person name="Jeong J.-H."/>
            <person name="Ryu S."/>
        </authorList>
    </citation>
    <scope>NUCLEOTIDE SEQUENCE</scope>
    <source>
        <strain evidence="2">MADBK_172401_WGS</strain>
        <tissue evidence="2">Digestive gland</tissue>
    </source>
</reference>
<comment type="caution">
    <text evidence="2">The sequence shown here is derived from an EMBL/GenBank/DDBJ whole genome shotgun (WGS) entry which is preliminary data.</text>
</comment>
<keyword evidence="3" id="KW-1185">Reference proteome</keyword>
<feature type="compositionally biased region" description="Basic and acidic residues" evidence="1">
    <location>
        <begin position="50"/>
        <end position="67"/>
    </location>
</feature>
<protein>
    <submittedName>
        <fullName evidence="2">Uncharacterized protein</fullName>
    </submittedName>
</protein>
<evidence type="ECO:0000256" key="1">
    <source>
        <dbReference type="SAM" id="MobiDB-lite"/>
    </source>
</evidence>
<dbReference type="AlphaFoldDB" id="A0A8J4XYQ5"/>
<accession>A0A8J4XYQ5</accession>
<feature type="region of interest" description="Disordered" evidence="1">
    <location>
        <begin position="42"/>
        <end position="95"/>
    </location>
</feature>
<gene>
    <name evidence="2" type="ORF">GWK47_009180</name>
</gene>
<name>A0A8J4XYQ5_CHIOP</name>
<dbReference type="EMBL" id="JACEEZ010018695">
    <property type="protein sequence ID" value="KAG0716647.1"/>
    <property type="molecule type" value="Genomic_DNA"/>
</dbReference>
<dbReference type="Proteomes" id="UP000770661">
    <property type="component" value="Unassembled WGS sequence"/>
</dbReference>
<organism evidence="2 3">
    <name type="scientific">Chionoecetes opilio</name>
    <name type="common">Atlantic snow crab</name>
    <name type="synonym">Cancer opilio</name>
    <dbReference type="NCBI Taxonomy" id="41210"/>
    <lineage>
        <taxon>Eukaryota</taxon>
        <taxon>Metazoa</taxon>
        <taxon>Ecdysozoa</taxon>
        <taxon>Arthropoda</taxon>
        <taxon>Crustacea</taxon>
        <taxon>Multicrustacea</taxon>
        <taxon>Malacostraca</taxon>
        <taxon>Eumalacostraca</taxon>
        <taxon>Eucarida</taxon>
        <taxon>Decapoda</taxon>
        <taxon>Pleocyemata</taxon>
        <taxon>Brachyura</taxon>
        <taxon>Eubrachyura</taxon>
        <taxon>Majoidea</taxon>
        <taxon>Majidae</taxon>
        <taxon>Chionoecetes</taxon>
    </lineage>
</organism>
<sequence length="174" mass="18575">MLQPPTEASCGVVSVATPKQVFLRALCGEELIARALPSDASVGLEEGDGAELRQDKGDADSDVDAPKEQGGNWSTVDSQGEIRQPALARAGGRDSNSVARQAMLTSTWPCSPCSGTCRACRWTSSPNLKGEYVLTPRDDASTDRMCGLAQERDATARLVLLDPAERRTKAVLQR</sequence>